<reference evidence="1 2" key="1">
    <citation type="submission" date="2018-06" db="EMBL/GenBank/DDBJ databases">
        <authorList>
            <consortium name="Pathogen Informatics"/>
            <person name="Doyle S."/>
        </authorList>
    </citation>
    <scope>NUCLEOTIDE SEQUENCE [LARGE SCALE GENOMIC DNA]</scope>
    <source>
        <strain evidence="1 2">NCTC12157</strain>
    </source>
</reference>
<name>A0A377NFZ4_9GAMM</name>
<dbReference type="Proteomes" id="UP000254304">
    <property type="component" value="Unassembled WGS sequence"/>
</dbReference>
<evidence type="ECO:0000313" key="2">
    <source>
        <dbReference type="Proteomes" id="UP000254304"/>
    </source>
</evidence>
<protein>
    <submittedName>
        <fullName evidence="1">Uncharacterized protein</fullName>
    </submittedName>
</protein>
<dbReference type="AlphaFoldDB" id="A0A377NFZ4"/>
<organism evidence="1 2">
    <name type="scientific">Ewingella americana</name>
    <dbReference type="NCBI Taxonomy" id="41202"/>
    <lineage>
        <taxon>Bacteria</taxon>
        <taxon>Pseudomonadati</taxon>
        <taxon>Pseudomonadota</taxon>
        <taxon>Gammaproteobacteria</taxon>
        <taxon>Enterobacterales</taxon>
        <taxon>Yersiniaceae</taxon>
        <taxon>Ewingella</taxon>
    </lineage>
</organism>
<proteinExistence type="predicted"/>
<gene>
    <name evidence="1" type="ORF">NCTC12157_02732</name>
</gene>
<accession>A0A377NFZ4</accession>
<sequence>MEMFAGLEIRIGLIIRLPTTKTFHQISVLDLSNKVKNFLEIFESIIHLSNFYYHDRTF</sequence>
<dbReference type="EMBL" id="UGGO01000001">
    <property type="protein sequence ID" value="STQ45007.1"/>
    <property type="molecule type" value="Genomic_DNA"/>
</dbReference>
<evidence type="ECO:0000313" key="1">
    <source>
        <dbReference type="EMBL" id="STQ45007.1"/>
    </source>
</evidence>